<evidence type="ECO:0000256" key="2">
    <source>
        <dbReference type="ARBA" id="ARBA00022490"/>
    </source>
</evidence>
<dbReference type="PANTHER" id="PTHR42713">
    <property type="entry name" value="HISTIDINE KINASE-RELATED"/>
    <property type="match status" value="1"/>
</dbReference>
<evidence type="ECO:0008006" key="13">
    <source>
        <dbReference type="Google" id="ProtNLM"/>
    </source>
</evidence>
<keyword evidence="5" id="KW-0805">Transcription regulation</keyword>
<feature type="domain" description="HTH araC/xylS-type" evidence="9">
    <location>
        <begin position="415"/>
        <end position="513"/>
    </location>
</feature>
<keyword evidence="2" id="KW-0963">Cytoplasm</keyword>
<dbReference type="SUPFAM" id="SSF46689">
    <property type="entry name" value="Homeodomain-like"/>
    <property type="match status" value="2"/>
</dbReference>
<feature type="domain" description="Response regulatory" evidence="10">
    <location>
        <begin position="7"/>
        <end position="123"/>
    </location>
</feature>
<sequence>MEMDVISVLIVDDELPIREELRLFDWENNGAKLIGEAENGEEALQFCKEYTPNVIITDIVMPVMGGIELIDNIRKVYPQIQFIILTCYSDFNYAKEALRLGALDYLMKVTLDDDELSESLEKAKYEIECEQSYQIAEAEQRRLQRSRLFYQAVKLHSNQWSAFYKQLSIEGHQLTFPFRLVRIFVQAQSRGKLLISQEIQRSLIKLEKDTSISFLWFPYQICDYCLLFFDEPDDVKLICKRLHIVVSEINSTLERQLPYIYGDCRIYGVVSNSIVEEEDFADTVRQTDLWADVGFYDEKTLVFVGQPPSFTYLDQPKQKEIDEKMYKVGWDRQGLITFLSEDFVIWANNYRIFPEDLKRLVTRWRKEWQQNWNFNEDYTGEIKRLKDVTTLSQMVELLKSDLENGGGEKCRKEIRFAKKFIREKFGETLSLQMVADWVNLSPYYLSRLFHKEVGESFNKFVKNVRIEKAIEFLQNSDLKVYEIADKVGIPNYRYFVSLFRKETGLTPSAFRKGVNNK</sequence>
<proteinExistence type="predicted"/>
<dbReference type="PROSITE" id="PS50110">
    <property type="entry name" value="RESPONSE_REGULATORY"/>
    <property type="match status" value="1"/>
</dbReference>
<dbReference type="SMART" id="SM00448">
    <property type="entry name" value="REC"/>
    <property type="match status" value="1"/>
</dbReference>
<evidence type="ECO:0000256" key="4">
    <source>
        <dbReference type="ARBA" id="ARBA00023012"/>
    </source>
</evidence>
<dbReference type="InterPro" id="IPR018062">
    <property type="entry name" value="HTH_AraC-typ_CS"/>
</dbReference>
<evidence type="ECO:0000256" key="3">
    <source>
        <dbReference type="ARBA" id="ARBA00022553"/>
    </source>
</evidence>
<comment type="caution">
    <text evidence="11">The sequence shown here is derived from an EMBL/GenBank/DDBJ whole genome shotgun (WGS) entry which is preliminary data.</text>
</comment>
<evidence type="ECO:0000256" key="1">
    <source>
        <dbReference type="ARBA" id="ARBA00004496"/>
    </source>
</evidence>
<dbReference type="Gene3D" id="3.40.50.2300">
    <property type="match status" value="1"/>
</dbReference>
<dbReference type="Proteomes" id="UP000656813">
    <property type="component" value="Unassembled WGS sequence"/>
</dbReference>
<dbReference type="InterPro" id="IPR001789">
    <property type="entry name" value="Sig_transdc_resp-reg_receiver"/>
</dbReference>
<dbReference type="InterPro" id="IPR051552">
    <property type="entry name" value="HptR"/>
</dbReference>
<dbReference type="Gene3D" id="1.10.10.60">
    <property type="entry name" value="Homeodomain-like"/>
    <property type="match status" value="2"/>
</dbReference>
<dbReference type="EMBL" id="BMFV01000010">
    <property type="protein sequence ID" value="GGH80511.1"/>
    <property type="molecule type" value="Genomic_DNA"/>
</dbReference>
<dbReference type="SMART" id="SM00342">
    <property type="entry name" value="HTH_ARAC"/>
    <property type="match status" value="1"/>
</dbReference>
<dbReference type="PANTHER" id="PTHR42713:SF3">
    <property type="entry name" value="TRANSCRIPTIONAL REGULATORY PROTEIN HPTR"/>
    <property type="match status" value="1"/>
</dbReference>
<dbReference type="SUPFAM" id="SSF52172">
    <property type="entry name" value="CheY-like"/>
    <property type="match status" value="1"/>
</dbReference>
<dbReference type="InterPro" id="IPR009057">
    <property type="entry name" value="Homeodomain-like_sf"/>
</dbReference>
<evidence type="ECO:0000313" key="11">
    <source>
        <dbReference type="EMBL" id="GGH80511.1"/>
    </source>
</evidence>
<dbReference type="Pfam" id="PF12833">
    <property type="entry name" value="HTH_18"/>
    <property type="match status" value="1"/>
</dbReference>
<evidence type="ECO:0000259" key="9">
    <source>
        <dbReference type="PROSITE" id="PS01124"/>
    </source>
</evidence>
<comment type="subcellular location">
    <subcellularLocation>
        <location evidence="1">Cytoplasm</location>
    </subcellularLocation>
</comment>
<reference evidence="11" key="1">
    <citation type="journal article" date="2014" name="Int. J. Syst. Evol. Microbiol.">
        <title>Complete genome sequence of Corynebacterium casei LMG S-19264T (=DSM 44701T), isolated from a smear-ripened cheese.</title>
        <authorList>
            <consortium name="US DOE Joint Genome Institute (JGI-PGF)"/>
            <person name="Walter F."/>
            <person name="Albersmeier A."/>
            <person name="Kalinowski J."/>
            <person name="Ruckert C."/>
        </authorList>
    </citation>
    <scope>NUCLEOTIDE SEQUENCE</scope>
    <source>
        <strain evidence="11">CGMCC 1.12777</strain>
    </source>
</reference>
<gene>
    <name evidence="11" type="ORF">GCM10007096_17030</name>
</gene>
<evidence type="ECO:0000256" key="8">
    <source>
        <dbReference type="PROSITE-ProRule" id="PRU00169"/>
    </source>
</evidence>
<keyword evidence="12" id="KW-1185">Reference proteome</keyword>
<evidence type="ECO:0000256" key="5">
    <source>
        <dbReference type="ARBA" id="ARBA00023015"/>
    </source>
</evidence>
<dbReference type="InterPro" id="IPR018060">
    <property type="entry name" value="HTH_AraC"/>
</dbReference>
<dbReference type="GO" id="GO:0000160">
    <property type="term" value="P:phosphorelay signal transduction system"/>
    <property type="evidence" value="ECO:0007669"/>
    <property type="project" value="UniProtKB-KW"/>
</dbReference>
<dbReference type="AlphaFoldDB" id="A0A8J2ZVN0"/>
<protein>
    <recommendedName>
        <fullName evidence="13">DNA-binding response regulator</fullName>
    </recommendedName>
</protein>
<dbReference type="InterPro" id="IPR011006">
    <property type="entry name" value="CheY-like_superfamily"/>
</dbReference>
<reference evidence="11" key="2">
    <citation type="submission" date="2020-09" db="EMBL/GenBank/DDBJ databases">
        <authorList>
            <person name="Sun Q."/>
            <person name="Zhou Y."/>
        </authorList>
    </citation>
    <scope>NUCLEOTIDE SEQUENCE</scope>
    <source>
        <strain evidence="11">CGMCC 1.12777</strain>
    </source>
</reference>
<organism evidence="11 12">
    <name type="scientific">Pullulanibacillus pueri</name>
    <dbReference type="NCBI Taxonomy" id="1437324"/>
    <lineage>
        <taxon>Bacteria</taxon>
        <taxon>Bacillati</taxon>
        <taxon>Bacillota</taxon>
        <taxon>Bacilli</taxon>
        <taxon>Bacillales</taxon>
        <taxon>Sporolactobacillaceae</taxon>
        <taxon>Pullulanibacillus</taxon>
    </lineage>
</organism>
<accession>A0A8J2ZVN0</accession>
<evidence type="ECO:0000256" key="6">
    <source>
        <dbReference type="ARBA" id="ARBA00023125"/>
    </source>
</evidence>
<keyword evidence="3 8" id="KW-0597">Phosphoprotein</keyword>
<dbReference type="Pfam" id="PF00072">
    <property type="entry name" value="Response_reg"/>
    <property type="match status" value="1"/>
</dbReference>
<evidence type="ECO:0000313" key="12">
    <source>
        <dbReference type="Proteomes" id="UP000656813"/>
    </source>
</evidence>
<dbReference type="PROSITE" id="PS01124">
    <property type="entry name" value="HTH_ARAC_FAMILY_2"/>
    <property type="match status" value="1"/>
</dbReference>
<dbReference type="CDD" id="cd17536">
    <property type="entry name" value="REC_YesN-like"/>
    <property type="match status" value="1"/>
</dbReference>
<keyword evidence="4" id="KW-0902">Two-component regulatory system</keyword>
<dbReference type="GO" id="GO:0003700">
    <property type="term" value="F:DNA-binding transcription factor activity"/>
    <property type="evidence" value="ECO:0007669"/>
    <property type="project" value="InterPro"/>
</dbReference>
<evidence type="ECO:0000256" key="7">
    <source>
        <dbReference type="ARBA" id="ARBA00023163"/>
    </source>
</evidence>
<dbReference type="GO" id="GO:0005737">
    <property type="term" value="C:cytoplasm"/>
    <property type="evidence" value="ECO:0007669"/>
    <property type="project" value="UniProtKB-SubCell"/>
</dbReference>
<dbReference type="PROSITE" id="PS00041">
    <property type="entry name" value="HTH_ARAC_FAMILY_1"/>
    <property type="match status" value="1"/>
</dbReference>
<feature type="modified residue" description="4-aspartylphosphate" evidence="8">
    <location>
        <position position="58"/>
    </location>
</feature>
<evidence type="ECO:0000259" key="10">
    <source>
        <dbReference type="PROSITE" id="PS50110"/>
    </source>
</evidence>
<keyword evidence="6" id="KW-0238">DNA-binding</keyword>
<name>A0A8J2ZVN0_9BACL</name>
<dbReference type="GO" id="GO:0043565">
    <property type="term" value="F:sequence-specific DNA binding"/>
    <property type="evidence" value="ECO:0007669"/>
    <property type="project" value="InterPro"/>
</dbReference>
<keyword evidence="7" id="KW-0804">Transcription</keyword>